<proteinExistence type="inferred from homology"/>
<gene>
    <name evidence="7" type="ORF">PHYSODRAFT_265341</name>
</gene>
<protein>
    <recommendedName>
        <fullName evidence="5">RxLR effector protein</fullName>
    </recommendedName>
</protein>
<dbReference type="Proteomes" id="UP000002640">
    <property type="component" value="Unassembled WGS sequence"/>
</dbReference>
<name>G4YEE6_PHYSP</name>
<evidence type="ECO:0000256" key="1">
    <source>
        <dbReference type="ARBA" id="ARBA00004613"/>
    </source>
</evidence>
<evidence type="ECO:0000256" key="4">
    <source>
        <dbReference type="ARBA" id="ARBA00022729"/>
    </source>
</evidence>
<evidence type="ECO:0000256" key="6">
    <source>
        <dbReference type="SAM" id="MobiDB-lite"/>
    </source>
</evidence>
<organism evidence="7 8">
    <name type="scientific">Phytophthora sojae (strain P6497)</name>
    <name type="common">Soybean stem and root rot agent</name>
    <name type="synonym">Phytophthora megasperma f. sp. glycines</name>
    <dbReference type="NCBI Taxonomy" id="1094619"/>
    <lineage>
        <taxon>Eukaryota</taxon>
        <taxon>Sar</taxon>
        <taxon>Stramenopiles</taxon>
        <taxon>Oomycota</taxon>
        <taxon>Peronosporomycetes</taxon>
        <taxon>Peronosporales</taxon>
        <taxon>Peronosporaceae</taxon>
        <taxon>Phytophthora</taxon>
    </lineage>
</organism>
<evidence type="ECO:0000313" key="8">
    <source>
        <dbReference type="Proteomes" id="UP000002640"/>
    </source>
</evidence>
<dbReference type="GO" id="GO:0005576">
    <property type="term" value="C:extracellular region"/>
    <property type="evidence" value="ECO:0007669"/>
    <property type="project" value="UniProtKB-SubCell"/>
</dbReference>
<comment type="domain">
    <text evidence="5">The RxLR-dEER motif acts to carry the protein into the host cell cytoplasm through binding to cell surface phosphatidylinositol-3-phosphate.</text>
</comment>
<comment type="subcellular location">
    <subcellularLocation>
        <location evidence="1 5">Secreted</location>
    </subcellularLocation>
</comment>
<evidence type="ECO:0000256" key="3">
    <source>
        <dbReference type="ARBA" id="ARBA00022525"/>
    </source>
</evidence>
<dbReference type="AlphaFoldDB" id="G4YEE6"/>
<dbReference type="RefSeq" id="XP_009514128.1">
    <property type="nucleotide sequence ID" value="XM_009515833.1"/>
</dbReference>
<dbReference type="InParanoid" id="G4YEE6"/>
<dbReference type="OMA" id="KVERAMX"/>
<dbReference type="GeneID" id="20639648"/>
<feature type="region of interest" description="Disordered" evidence="6">
    <location>
        <begin position="1"/>
        <end position="32"/>
    </location>
</feature>
<evidence type="ECO:0000256" key="5">
    <source>
        <dbReference type="RuleBase" id="RU367124"/>
    </source>
</evidence>
<dbReference type="InterPro" id="IPR031825">
    <property type="entry name" value="RXLR"/>
</dbReference>
<dbReference type="EMBL" id="JH159151">
    <property type="protein sequence ID" value="EGZ26853.1"/>
    <property type="molecule type" value="Genomic_DNA"/>
</dbReference>
<sequence>PTSVIRSPNEAHQDDKRFLRTPEAEGEGEERGLDWLRSSAAKALKTQKANWIKSAQIYEDLIMQRRTTWDVYTAWRELNASPEKIERAMAKVGYGSDDFKYIVNGYRDHLEYMKNVQLH</sequence>
<dbReference type="Pfam" id="PF16810">
    <property type="entry name" value="RXLR"/>
    <property type="match status" value="1"/>
</dbReference>
<accession>G4YEE6</accession>
<evidence type="ECO:0000256" key="2">
    <source>
        <dbReference type="ARBA" id="ARBA00010400"/>
    </source>
</evidence>
<dbReference type="KEGG" id="psoj:PHYSODRAFT_265341"/>
<feature type="compositionally biased region" description="Basic and acidic residues" evidence="6">
    <location>
        <begin position="9"/>
        <end position="32"/>
    </location>
</feature>
<reference evidence="7 8" key="1">
    <citation type="journal article" date="2006" name="Science">
        <title>Phytophthora genome sequences uncover evolutionary origins and mechanisms of pathogenesis.</title>
        <authorList>
            <person name="Tyler B.M."/>
            <person name="Tripathy S."/>
            <person name="Zhang X."/>
            <person name="Dehal P."/>
            <person name="Jiang R.H."/>
            <person name="Aerts A."/>
            <person name="Arredondo F.D."/>
            <person name="Baxter L."/>
            <person name="Bensasson D."/>
            <person name="Beynon J.L."/>
            <person name="Chapman J."/>
            <person name="Damasceno C.M."/>
            <person name="Dorrance A.E."/>
            <person name="Dou D."/>
            <person name="Dickerman A.W."/>
            <person name="Dubchak I.L."/>
            <person name="Garbelotto M."/>
            <person name="Gijzen M."/>
            <person name="Gordon S.G."/>
            <person name="Govers F."/>
            <person name="Grunwald N.J."/>
            <person name="Huang W."/>
            <person name="Ivors K.L."/>
            <person name="Jones R.W."/>
            <person name="Kamoun S."/>
            <person name="Krampis K."/>
            <person name="Lamour K.H."/>
            <person name="Lee M.K."/>
            <person name="McDonald W.H."/>
            <person name="Medina M."/>
            <person name="Meijer H.J."/>
            <person name="Nordberg E.K."/>
            <person name="Maclean D.J."/>
            <person name="Ospina-Giraldo M.D."/>
            <person name="Morris P.F."/>
            <person name="Phuntumart V."/>
            <person name="Putnam N.H."/>
            <person name="Rash S."/>
            <person name="Rose J.K."/>
            <person name="Sakihama Y."/>
            <person name="Salamov A.A."/>
            <person name="Savidor A."/>
            <person name="Scheuring C.F."/>
            <person name="Smith B.M."/>
            <person name="Sobral B.W."/>
            <person name="Terry A."/>
            <person name="Torto-Alalibo T.A."/>
            <person name="Win J."/>
            <person name="Xu Z."/>
            <person name="Zhang H."/>
            <person name="Grigoriev I.V."/>
            <person name="Rokhsar D.S."/>
            <person name="Boore J.L."/>
        </authorList>
    </citation>
    <scope>NUCLEOTIDE SEQUENCE [LARGE SCALE GENOMIC DNA]</scope>
    <source>
        <strain evidence="7 8">P6497</strain>
    </source>
</reference>
<evidence type="ECO:0000313" key="7">
    <source>
        <dbReference type="EMBL" id="EGZ26853.1"/>
    </source>
</evidence>
<comment type="similarity">
    <text evidence="2 5">Belongs to the RxLR effector family.</text>
</comment>
<feature type="non-terminal residue" evidence="7">
    <location>
        <position position="1"/>
    </location>
</feature>
<keyword evidence="4" id="KW-0732">Signal</keyword>
<comment type="function">
    <text evidence="5">Effector that suppresses plant defense responses during pathogen infection.</text>
</comment>
<keyword evidence="8" id="KW-1185">Reference proteome</keyword>
<keyword evidence="3 5" id="KW-0964">Secreted</keyword>